<dbReference type="Gene3D" id="3.40.50.1440">
    <property type="entry name" value="Tubulin/FtsZ, GTPase domain"/>
    <property type="match status" value="1"/>
</dbReference>
<accession>A0A9Q0R9U2</accession>
<name>A0A9Q0R9U2_ANAIG</name>
<comment type="caution">
    <text evidence="8">The sequence shown here is derived from an EMBL/GenBank/DDBJ whole genome shotgun (WGS) entry which is preliminary data.</text>
</comment>
<dbReference type="EMBL" id="JAPDFW010000081">
    <property type="protein sequence ID" value="KAJ5072281.1"/>
    <property type="molecule type" value="Genomic_DNA"/>
</dbReference>
<dbReference type="PANTHER" id="PTHR13391:SF0">
    <property type="entry name" value="PROTEIN MISATO HOMOLOG 1"/>
    <property type="match status" value="1"/>
</dbReference>
<evidence type="ECO:0000259" key="6">
    <source>
        <dbReference type="Pfam" id="PF10644"/>
    </source>
</evidence>
<dbReference type="Proteomes" id="UP001149090">
    <property type="component" value="Unassembled WGS sequence"/>
</dbReference>
<protein>
    <submittedName>
        <fullName evidence="8">Distribution regulator misato</fullName>
    </submittedName>
</protein>
<dbReference type="SUPFAM" id="SSF52490">
    <property type="entry name" value="Tubulin nucleotide-binding domain-like"/>
    <property type="match status" value="1"/>
</dbReference>
<dbReference type="InterPro" id="IPR029209">
    <property type="entry name" value="DML1/Misato_tubulin"/>
</dbReference>
<evidence type="ECO:0000256" key="4">
    <source>
        <dbReference type="SAM" id="Coils"/>
    </source>
</evidence>
<dbReference type="OrthoDB" id="271881at2759"/>
<gene>
    <name evidence="8" type="ORF">M0811_01295</name>
</gene>
<dbReference type="AlphaFoldDB" id="A0A9Q0R9U2"/>
<reference evidence="8" key="1">
    <citation type="submission" date="2022-10" db="EMBL/GenBank/DDBJ databases">
        <title>Novel sulphate-reducing endosymbionts in the free-living metamonad Anaeramoeba.</title>
        <authorList>
            <person name="Jerlstrom-Hultqvist J."/>
            <person name="Cepicka I."/>
            <person name="Gallot-Lavallee L."/>
            <person name="Salas-Leiva D."/>
            <person name="Curtis B.A."/>
            <person name="Zahonova K."/>
            <person name="Pipaliya S."/>
            <person name="Dacks J."/>
            <person name="Roger A.J."/>
        </authorList>
    </citation>
    <scope>NUCLEOTIDE SEQUENCE</scope>
    <source>
        <strain evidence="8">BMAN</strain>
    </source>
</reference>
<evidence type="ECO:0000313" key="9">
    <source>
        <dbReference type="Proteomes" id="UP001149090"/>
    </source>
</evidence>
<organism evidence="8 9">
    <name type="scientific">Anaeramoeba ignava</name>
    <name type="common">Anaerobic marine amoeba</name>
    <dbReference type="NCBI Taxonomy" id="1746090"/>
    <lineage>
        <taxon>Eukaryota</taxon>
        <taxon>Metamonada</taxon>
        <taxon>Anaeramoebidae</taxon>
        <taxon>Anaeramoeba</taxon>
    </lineage>
</organism>
<keyword evidence="9" id="KW-1185">Reference proteome</keyword>
<dbReference type="Pfam" id="PF14881">
    <property type="entry name" value="Tubulin_3"/>
    <property type="match status" value="1"/>
</dbReference>
<dbReference type="InterPro" id="IPR036525">
    <property type="entry name" value="Tubulin/FtsZ_GTPase_sf"/>
</dbReference>
<dbReference type="InterPro" id="IPR049942">
    <property type="entry name" value="DML1/Misato"/>
</dbReference>
<keyword evidence="3" id="KW-0496">Mitochondrion</keyword>
<dbReference type="PANTHER" id="PTHR13391">
    <property type="entry name" value="MITOCHONDRIAL DISTRIBUTION REGULATOR MISATO"/>
    <property type="match status" value="1"/>
</dbReference>
<dbReference type="GO" id="GO:0005739">
    <property type="term" value="C:mitochondrion"/>
    <property type="evidence" value="ECO:0007669"/>
    <property type="project" value="UniProtKB-SubCell"/>
</dbReference>
<dbReference type="GO" id="GO:0007005">
    <property type="term" value="P:mitochondrion organization"/>
    <property type="evidence" value="ECO:0007669"/>
    <property type="project" value="InterPro"/>
</dbReference>
<feature type="region of interest" description="Disordered" evidence="5">
    <location>
        <begin position="142"/>
        <end position="171"/>
    </location>
</feature>
<dbReference type="InterPro" id="IPR019605">
    <property type="entry name" value="Misato_II_tubulin-like"/>
</dbReference>
<sequence length="651" mass="75559">MEFISLQFGPYSNYLGSHYWNLQDSQEQKNNNLFRTGITKYNEETRTPRVLCFDNKGSLNNMPSNGFIYNDFDPRINKLSKQNQTKKDPDKYSNFQIISQTEITNEDDFIPTWDGKIEMIEFEKPRQKNWYLRSFEEDTEPNKIEQDGYFGEKDNQPKMNERTDQEKKEKNKIEPELPPLDDMVEFWSDFLGVELHPKSIFELSNFRRESNPLECFFEGEKAFNGNTYQEDEITDRFRFFLEESDALQGIYASVDHLNGFAGFANAFFDYLNGECPKIKKIVFATSPNSLSNLDQISNDAFILNSALSLTNIVEKCHIYVPLEVEDQTKKQAKFTTNSNQKNESSQINFPLLKYNGSNYYQTSSILASYLVNLLGPHQVMNTRFSIHDLTKLVNIRASMKLASAFACFPLPLIEDRGYFQGSQKIYMDSSFKSVFSETESLYSPQNPLFTSPLSPLYQPFDFSLLYSEYFVIRGVELEHQFSNKPNEPKQNTSDFISDFLSKTRAISRTYDVISSPLKTSGSFPRIFTSEVNENGVKIYPQQKNSILLPKENKNNSHLNQLIQQIQQEETKREISNQSSARFPRNTHVQQFPLFSTLTSSRSISSFLRSFTDRFMRIRTELFPEFVHNGLDSDAKLEIQNSLLTLADNYED</sequence>
<evidence type="ECO:0000256" key="3">
    <source>
        <dbReference type="ARBA" id="ARBA00023128"/>
    </source>
</evidence>
<evidence type="ECO:0000256" key="2">
    <source>
        <dbReference type="ARBA" id="ARBA00008507"/>
    </source>
</evidence>
<feature type="domain" description="Misato Segment II tubulin-like" evidence="6">
    <location>
        <begin position="2"/>
        <end position="136"/>
    </location>
</feature>
<evidence type="ECO:0000259" key="7">
    <source>
        <dbReference type="Pfam" id="PF14881"/>
    </source>
</evidence>
<proteinExistence type="inferred from homology"/>
<keyword evidence="4" id="KW-0175">Coiled coil</keyword>
<evidence type="ECO:0000256" key="5">
    <source>
        <dbReference type="SAM" id="MobiDB-lite"/>
    </source>
</evidence>
<dbReference type="Pfam" id="PF10644">
    <property type="entry name" value="Misat_Tub_SegII"/>
    <property type="match status" value="1"/>
</dbReference>
<evidence type="ECO:0000256" key="1">
    <source>
        <dbReference type="ARBA" id="ARBA00004173"/>
    </source>
</evidence>
<comment type="similarity">
    <text evidence="2">Belongs to the misato family.</text>
</comment>
<feature type="domain" description="DML1/Misato tubulin" evidence="7">
    <location>
        <begin position="182"/>
        <end position="331"/>
    </location>
</feature>
<feature type="coiled-coil region" evidence="4">
    <location>
        <begin position="548"/>
        <end position="578"/>
    </location>
</feature>
<comment type="subcellular location">
    <subcellularLocation>
        <location evidence="1">Mitochondrion</location>
    </subcellularLocation>
</comment>
<evidence type="ECO:0000313" key="8">
    <source>
        <dbReference type="EMBL" id="KAJ5072281.1"/>
    </source>
</evidence>